<sequence>MGSNTRFRDKALSLKRPVTKAAAQLGRALACSPAFPLEAEICSMLSL</sequence>
<name>A0A061R1W6_9CHLO</name>
<dbReference type="AlphaFoldDB" id="A0A061R1W6"/>
<organism evidence="1">
    <name type="scientific">Tetraselmis sp. GSL018</name>
    <dbReference type="NCBI Taxonomy" id="582737"/>
    <lineage>
        <taxon>Eukaryota</taxon>
        <taxon>Viridiplantae</taxon>
        <taxon>Chlorophyta</taxon>
        <taxon>core chlorophytes</taxon>
        <taxon>Chlorodendrophyceae</taxon>
        <taxon>Chlorodendrales</taxon>
        <taxon>Chlorodendraceae</taxon>
        <taxon>Tetraselmis</taxon>
    </lineage>
</organism>
<reference evidence="1" key="1">
    <citation type="submission" date="2014-05" db="EMBL/GenBank/DDBJ databases">
        <title>The transcriptome of the halophilic microalga Tetraselmis sp. GSL018 isolated from the Great Salt Lake, Utah.</title>
        <authorList>
            <person name="Jinkerson R.E."/>
            <person name="D'Adamo S."/>
            <person name="Posewitz M.C."/>
        </authorList>
    </citation>
    <scope>NUCLEOTIDE SEQUENCE</scope>
    <source>
        <strain evidence="1">GSL018</strain>
    </source>
</reference>
<gene>
    <name evidence="1" type="ORF">TSPGSL018_14790</name>
</gene>
<dbReference type="EMBL" id="GBEZ01020724">
    <property type="protein sequence ID" value="JAC65968.1"/>
    <property type="molecule type" value="Transcribed_RNA"/>
</dbReference>
<protein>
    <submittedName>
        <fullName evidence="1">Uncharacterized protein</fullName>
    </submittedName>
</protein>
<evidence type="ECO:0000313" key="1">
    <source>
        <dbReference type="EMBL" id="JAC65968.1"/>
    </source>
</evidence>
<proteinExistence type="predicted"/>
<accession>A0A061R1W6</accession>